<protein>
    <submittedName>
        <fullName evidence="2">Nucleoside-diphosphate sugar epimerase</fullName>
    </submittedName>
</protein>
<proteinExistence type="predicted"/>
<dbReference type="InterPro" id="IPR050177">
    <property type="entry name" value="Lipid_A_modif_metabolic_enz"/>
</dbReference>
<evidence type="ECO:0000313" key="2">
    <source>
        <dbReference type="EMBL" id="BDU75229.1"/>
    </source>
</evidence>
<dbReference type="RefSeq" id="WP_316410909.1">
    <property type="nucleotide sequence ID" value="NZ_AP027081.1"/>
</dbReference>
<dbReference type="PANTHER" id="PTHR43245:SF13">
    <property type="entry name" value="UDP-D-APIOSE_UDP-D-XYLOSE SYNTHASE 2"/>
    <property type="match status" value="1"/>
</dbReference>
<name>A0AA48KAM8_9BACT</name>
<dbReference type="EMBL" id="AP027081">
    <property type="protein sequence ID" value="BDU75229.1"/>
    <property type="molecule type" value="Genomic_DNA"/>
</dbReference>
<evidence type="ECO:0000259" key="1">
    <source>
        <dbReference type="Pfam" id="PF01370"/>
    </source>
</evidence>
<dbReference type="Pfam" id="PF01370">
    <property type="entry name" value="Epimerase"/>
    <property type="match status" value="1"/>
</dbReference>
<dbReference type="SUPFAM" id="SSF51735">
    <property type="entry name" value="NAD(P)-binding Rossmann-fold domains"/>
    <property type="match status" value="1"/>
</dbReference>
<dbReference type="KEGG" id="msea:METESE_01870"/>
<reference evidence="2" key="1">
    <citation type="journal article" date="2023" name="Int. J. Syst. Evol. Microbiol.">
        <title>Mesoterricola silvestris gen. nov., sp. nov., Mesoterricola sediminis sp. nov., Geothrix oryzae sp. nov., Geothrix edaphica sp. nov., Geothrix rubra sp. nov., and Geothrix limicola sp. nov., six novel members of Acidobacteriota isolated from soils.</title>
        <authorList>
            <person name="Itoh H."/>
            <person name="Sugisawa Y."/>
            <person name="Mise K."/>
            <person name="Xu Z."/>
            <person name="Kuniyasu M."/>
            <person name="Ushijima N."/>
            <person name="Kawano K."/>
            <person name="Kobayashi E."/>
            <person name="Shiratori Y."/>
            <person name="Masuda Y."/>
            <person name="Senoo K."/>
        </authorList>
    </citation>
    <scope>NUCLEOTIDE SEQUENCE</scope>
    <source>
        <strain evidence="2">W786</strain>
    </source>
</reference>
<sequence>MNAHAKKILITGGAGFVGYHLARRLAGEGGHDVLLADNFVRGRRDADLEALAALPGVRLLEADLTTPEGVASLGGGYDEVYHLAAIIGVENVLRRPHEVVRVNALSTLLLLDWMARGGGKRFLFSSTSEAYAWTQGFHPLPIPTPEDVPLALTDLANPRSSYAGSKIFGELAVTQYALMHGFPAAIVRYHNVYGPRMGHEHVIPQIYRRCLSGESPLKVYSADHRRAFCHVSDAVDATLAALRSAEGAPATLNIGNDRAEVTIAELARMILDQAGLPAAIVPAEAANDPIVRRCPDLTALRTRLGLEPRVGLREGLADTLAWYEPHYRTPRP</sequence>
<dbReference type="Proteomes" id="UP001228113">
    <property type="component" value="Chromosome"/>
</dbReference>
<dbReference type="PANTHER" id="PTHR43245">
    <property type="entry name" value="BIFUNCTIONAL POLYMYXIN RESISTANCE PROTEIN ARNA"/>
    <property type="match status" value="1"/>
</dbReference>
<dbReference type="InterPro" id="IPR001509">
    <property type="entry name" value="Epimerase_deHydtase"/>
</dbReference>
<dbReference type="InterPro" id="IPR036291">
    <property type="entry name" value="NAD(P)-bd_dom_sf"/>
</dbReference>
<keyword evidence="3" id="KW-1185">Reference proteome</keyword>
<feature type="domain" description="NAD-dependent epimerase/dehydratase" evidence="1">
    <location>
        <begin position="8"/>
        <end position="255"/>
    </location>
</feature>
<accession>A0AA48KAM8</accession>
<organism evidence="2 3">
    <name type="scientific">Mesoterricola sediminis</name>
    <dbReference type="NCBI Taxonomy" id="2927980"/>
    <lineage>
        <taxon>Bacteria</taxon>
        <taxon>Pseudomonadati</taxon>
        <taxon>Acidobacteriota</taxon>
        <taxon>Holophagae</taxon>
        <taxon>Holophagales</taxon>
        <taxon>Holophagaceae</taxon>
        <taxon>Mesoterricola</taxon>
    </lineage>
</organism>
<evidence type="ECO:0000313" key="3">
    <source>
        <dbReference type="Proteomes" id="UP001228113"/>
    </source>
</evidence>
<gene>
    <name evidence="2" type="ORF">METESE_01870</name>
</gene>
<dbReference type="Gene3D" id="3.40.50.720">
    <property type="entry name" value="NAD(P)-binding Rossmann-like Domain"/>
    <property type="match status" value="1"/>
</dbReference>
<dbReference type="AlphaFoldDB" id="A0AA48KAM8"/>